<dbReference type="OrthoDB" id="5949044at2759"/>
<dbReference type="AlphaFoldDB" id="A0A6S7GFV9"/>
<name>A0A6S7GFV9_PARCT</name>
<evidence type="ECO:0000313" key="2">
    <source>
        <dbReference type="Proteomes" id="UP001152795"/>
    </source>
</evidence>
<sequence>MDFSDQYVLGDLGDLWNPSMNEYDVSSSMGPITTDVQFLNIDDSTVVFKYQSRVRKEAKQRLKNAEVQILVTSPYDVKTIKVWVQREEKAADLFVYNVGRVEFAARDIVFKGTQLLENGFGTKSLYEIDLDSIYYDNPYDKRPVYKLAKTDMLNRNRFQVVIQVVFRDNSLSSEFVSSAFYCCTQPKSGTKRKTRSTDGGKQYGKEWNDPEFYNNSQVIDYFEANEAVIGNLEVKGTLQSPKMKADIAYHFDVNHSEFQKTLTEGDVVGLNTNADGETSIIELSSKNMRTIIQAGVISRSAFFEGNIPAEKAVSTDKICVMGIVRVKVVGNVRNGERVYASTSFPGRAVAESHSLHVDDDILLGIAMESSDGKDHQAETLVRCFVSFLCGINAGYFSQKAHDLEIRTDANIEKVVHQKWKELKKMVMHWFLIFIFFTILLCIVLFASNYFS</sequence>
<keyword evidence="2" id="KW-1185">Reference proteome</keyword>
<organism evidence="1 2">
    <name type="scientific">Paramuricea clavata</name>
    <name type="common">Red gorgonian</name>
    <name type="synonym">Violescent sea-whip</name>
    <dbReference type="NCBI Taxonomy" id="317549"/>
    <lineage>
        <taxon>Eukaryota</taxon>
        <taxon>Metazoa</taxon>
        <taxon>Cnidaria</taxon>
        <taxon>Anthozoa</taxon>
        <taxon>Octocorallia</taxon>
        <taxon>Malacalcyonacea</taxon>
        <taxon>Plexauridae</taxon>
        <taxon>Paramuricea</taxon>
    </lineage>
</organism>
<gene>
    <name evidence="1" type="ORF">PACLA_8A070295</name>
</gene>
<reference evidence="1" key="1">
    <citation type="submission" date="2020-04" db="EMBL/GenBank/DDBJ databases">
        <authorList>
            <person name="Alioto T."/>
            <person name="Alioto T."/>
            <person name="Gomez Garrido J."/>
        </authorList>
    </citation>
    <scope>NUCLEOTIDE SEQUENCE</scope>
    <source>
        <strain evidence="1">A484AB</strain>
    </source>
</reference>
<accession>A0A6S7GFV9</accession>
<comment type="caution">
    <text evidence="1">The sequence shown here is derived from an EMBL/GenBank/DDBJ whole genome shotgun (WGS) entry which is preliminary data.</text>
</comment>
<dbReference type="Proteomes" id="UP001152795">
    <property type="component" value="Unassembled WGS sequence"/>
</dbReference>
<evidence type="ECO:0000313" key="1">
    <source>
        <dbReference type="EMBL" id="CAB3984110.1"/>
    </source>
</evidence>
<protein>
    <submittedName>
        <fullName evidence="1">Uncharacterized protein</fullName>
    </submittedName>
</protein>
<proteinExistence type="predicted"/>
<dbReference type="EMBL" id="CACRXK020000697">
    <property type="protein sequence ID" value="CAB3984110.1"/>
    <property type="molecule type" value="Genomic_DNA"/>
</dbReference>